<feature type="region of interest" description="Disordered" evidence="1">
    <location>
        <begin position="146"/>
        <end position="199"/>
    </location>
</feature>
<evidence type="ECO:0000313" key="2">
    <source>
        <dbReference type="EMBL" id="MCD7453872.1"/>
    </source>
</evidence>
<accession>A0ABS8S4L4</accession>
<dbReference type="EMBL" id="JACEIK010000271">
    <property type="protein sequence ID" value="MCD7453872.1"/>
    <property type="molecule type" value="Genomic_DNA"/>
</dbReference>
<keyword evidence="3" id="KW-1185">Reference proteome</keyword>
<gene>
    <name evidence="2" type="ORF">HAX54_022503</name>
</gene>
<reference evidence="2 3" key="1">
    <citation type="journal article" date="2021" name="BMC Genomics">
        <title>Datura genome reveals duplications of psychoactive alkaloid biosynthetic genes and high mutation rate following tissue culture.</title>
        <authorList>
            <person name="Rajewski A."/>
            <person name="Carter-House D."/>
            <person name="Stajich J."/>
            <person name="Litt A."/>
        </authorList>
    </citation>
    <scope>NUCLEOTIDE SEQUENCE [LARGE SCALE GENOMIC DNA]</scope>
    <source>
        <strain evidence="2">AR-01</strain>
    </source>
</reference>
<evidence type="ECO:0000256" key="1">
    <source>
        <dbReference type="SAM" id="MobiDB-lite"/>
    </source>
</evidence>
<sequence length="255" mass="28814">MVRVRLFPTGGDIVLGEDTTVLVANLMSGFPLNMGVIIADEMRAHATKFSTSLPFLCLVIGLCKEAHVPILARIDVETTKNKKHDLGKFKDETRHDLRLHKSGKLVAEEPKTIMADEIEEHVPDSWVVVDDSKEKEKLVDFEKSSTINEERKKDEKSLVEAQETTTKKEKEKEDMEKRSRESNNDEIIIEREHKRENKDMQEALRCSRVDTQMVGDMGASSSIELETTKHAGDHDLPSESQTLIMLVTGITDDTL</sequence>
<dbReference type="Proteomes" id="UP000823775">
    <property type="component" value="Unassembled WGS sequence"/>
</dbReference>
<organism evidence="2 3">
    <name type="scientific">Datura stramonium</name>
    <name type="common">Jimsonweed</name>
    <name type="synonym">Common thornapple</name>
    <dbReference type="NCBI Taxonomy" id="4076"/>
    <lineage>
        <taxon>Eukaryota</taxon>
        <taxon>Viridiplantae</taxon>
        <taxon>Streptophyta</taxon>
        <taxon>Embryophyta</taxon>
        <taxon>Tracheophyta</taxon>
        <taxon>Spermatophyta</taxon>
        <taxon>Magnoliopsida</taxon>
        <taxon>eudicotyledons</taxon>
        <taxon>Gunneridae</taxon>
        <taxon>Pentapetalae</taxon>
        <taxon>asterids</taxon>
        <taxon>lamiids</taxon>
        <taxon>Solanales</taxon>
        <taxon>Solanaceae</taxon>
        <taxon>Solanoideae</taxon>
        <taxon>Datureae</taxon>
        <taxon>Datura</taxon>
    </lineage>
</organism>
<evidence type="ECO:0000313" key="3">
    <source>
        <dbReference type="Proteomes" id="UP000823775"/>
    </source>
</evidence>
<feature type="compositionally biased region" description="Basic and acidic residues" evidence="1">
    <location>
        <begin position="146"/>
        <end position="158"/>
    </location>
</feature>
<name>A0ABS8S4L4_DATST</name>
<proteinExistence type="predicted"/>
<protein>
    <submittedName>
        <fullName evidence="2">Uncharacterized protein</fullName>
    </submittedName>
</protein>
<comment type="caution">
    <text evidence="2">The sequence shown here is derived from an EMBL/GenBank/DDBJ whole genome shotgun (WGS) entry which is preliminary data.</text>
</comment>
<feature type="compositionally biased region" description="Basic and acidic residues" evidence="1">
    <location>
        <begin position="165"/>
        <end position="199"/>
    </location>
</feature>